<dbReference type="AlphaFoldDB" id="A0A7W5BUR1"/>
<feature type="region of interest" description="Disordered" evidence="1">
    <location>
        <begin position="25"/>
        <end position="102"/>
    </location>
</feature>
<keyword evidence="4" id="KW-1185">Reference proteome</keyword>
<dbReference type="Proteomes" id="UP000525987">
    <property type="component" value="Unassembled WGS sequence"/>
</dbReference>
<feature type="signal peptide" evidence="2">
    <location>
        <begin position="1"/>
        <end position="23"/>
    </location>
</feature>
<evidence type="ECO:0000256" key="1">
    <source>
        <dbReference type="SAM" id="MobiDB-lite"/>
    </source>
</evidence>
<dbReference type="RefSeq" id="WP_183385631.1">
    <property type="nucleotide sequence ID" value="NZ_JACHXM010000001.1"/>
</dbReference>
<protein>
    <recommendedName>
        <fullName evidence="5">Pentapeptide MXKDX repeat protein</fullName>
    </recommendedName>
</protein>
<feature type="chain" id="PRO_5031162779" description="Pentapeptide MXKDX repeat protein" evidence="2">
    <location>
        <begin position="24"/>
        <end position="102"/>
    </location>
</feature>
<accession>A0A7W5BUR1</accession>
<keyword evidence="2" id="KW-0732">Signal</keyword>
<sequence>MKRIATAAITLSALMMLTGTALADHHEGEEMAPNSGADSANMVEESTVKHDEGAMSDEPIVEEGGTDTANAPSDADASHAEGSLDDDMAPKEGVDSANDPED</sequence>
<proteinExistence type="predicted"/>
<evidence type="ECO:0008006" key="5">
    <source>
        <dbReference type="Google" id="ProtNLM"/>
    </source>
</evidence>
<reference evidence="3 4" key="1">
    <citation type="submission" date="2020-08" db="EMBL/GenBank/DDBJ databases">
        <title>Genomic Encyclopedia of Type Strains, Phase III (KMG-III): the genomes of soil and plant-associated and newly described type strains.</title>
        <authorList>
            <person name="Whitman W."/>
        </authorList>
    </citation>
    <scope>NUCLEOTIDE SEQUENCE [LARGE SCALE GENOMIC DNA]</scope>
    <source>
        <strain evidence="3 4">CECT 5995</strain>
    </source>
</reference>
<comment type="caution">
    <text evidence="3">The sequence shown here is derived from an EMBL/GenBank/DDBJ whole genome shotgun (WGS) entry which is preliminary data.</text>
</comment>
<name>A0A7W5BUR1_9GAMM</name>
<evidence type="ECO:0000256" key="2">
    <source>
        <dbReference type="SAM" id="SignalP"/>
    </source>
</evidence>
<organism evidence="3 4">
    <name type="scientific">Halomonas organivorans</name>
    <dbReference type="NCBI Taxonomy" id="257772"/>
    <lineage>
        <taxon>Bacteria</taxon>
        <taxon>Pseudomonadati</taxon>
        <taxon>Pseudomonadota</taxon>
        <taxon>Gammaproteobacteria</taxon>
        <taxon>Oceanospirillales</taxon>
        <taxon>Halomonadaceae</taxon>
        <taxon>Halomonas</taxon>
    </lineage>
</organism>
<evidence type="ECO:0000313" key="3">
    <source>
        <dbReference type="EMBL" id="MBB3139194.1"/>
    </source>
</evidence>
<dbReference type="EMBL" id="JACHXM010000001">
    <property type="protein sequence ID" value="MBB3139194.1"/>
    <property type="molecule type" value="Genomic_DNA"/>
</dbReference>
<gene>
    <name evidence="3" type="ORF">FHR96_000040</name>
</gene>
<evidence type="ECO:0000313" key="4">
    <source>
        <dbReference type="Proteomes" id="UP000525987"/>
    </source>
</evidence>